<organism evidence="1 2">
    <name type="scientific">Aspergillus keveii</name>
    <dbReference type="NCBI Taxonomy" id="714993"/>
    <lineage>
        <taxon>Eukaryota</taxon>
        <taxon>Fungi</taxon>
        <taxon>Dikarya</taxon>
        <taxon>Ascomycota</taxon>
        <taxon>Pezizomycotina</taxon>
        <taxon>Eurotiomycetes</taxon>
        <taxon>Eurotiomycetidae</taxon>
        <taxon>Eurotiales</taxon>
        <taxon>Aspergillaceae</taxon>
        <taxon>Aspergillus</taxon>
        <taxon>Aspergillus subgen. Nidulantes</taxon>
    </lineage>
</organism>
<dbReference type="EMBL" id="JBFTWV010000083">
    <property type="protein sequence ID" value="KAL2788204.1"/>
    <property type="molecule type" value="Genomic_DNA"/>
</dbReference>
<evidence type="ECO:0000313" key="1">
    <source>
        <dbReference type="EMBL" id="KAL2788204.1"/>
    </source>
</evidence>
<reference evidence="1 2" key="1">
    <citation type="submission" date="2024-07" db="EMBL/GenBank/DDBJ databases">
        <title>Section-level genome sequencing and comparative genomics of Aspergillus sections Usti and Cavernicolus.</title>
        <authorList>
            <consortium name="Lawrence Berkeley National Laboratory"/>
            <person name="Nybo J.L."/>
            <person name="Vesth T.C."/>
            <person name="Theobald S."/>
            <person name="Frisvad J.C."/>
            <person name="Larsen T.O."/>
            <person name="Kjaerboelling I."/>
            <person name="Rothschild-Mancinelli K."/>
            <person name="Lyhne E.K."/>
            <person name="Kogle M.E."/>
            <person name="Barry K."/>
            <person name="Clum A."/>
            <person name="Na H."/>
            <person name="Ledsgaard L."/>
            <person name="Lin J."/>
            <person name="Lipzen A."/>
            <person name="Kuo A."/>
            <person name="Riley R."/>
            <person name="Mondo S."/>
            <person name="Labutti K."/>
            <person name="Haridas S."/>
            <person name="Pangalinan J."/>
            <person name="Salamov A.A."/>
            <person name="Simmons B.A."/>
            <person name="Magnuson J.K."/>
            <person name="Chen J."/>
            <person name="Drula E."/>
            <person name="Henrissat B."/>
            <person name="Wiebenga A."/>
            <person name="Lubbers R.J."/>
            <person name="Gomes A.C."/>
            <person name="Makela M.R."/>
            <person name="Stajich J."/>
            <person name="Grigoriev I.V."/>
            <person name="Mortensen U.H."/>
            <person name="De Vries R.P."/>
            <person name="Baker S.E."/>
            <person name="Andersen M.R."/>
        </authorList>
    </citation>
    <scope>NUCLEOTIDE SEQUENCE [LARGE SCALE GENOMIC DNA]</scope>
    <source>
        <strain evidence="1 2">CBS 209.92</strain>
    </source>
</reference>
<name>A0ABR4FY50_9EURO</name>
<sequence length="281" mass="31206">MPPTLELVSSRRLTQGIALHRFKPVNSTDHVQLRPTQHILLEFPKELDPTAGPRSLTDEQRQLCFTPCHVITTKHNDGTAEQSISIISRNGRITSLLGLPRLNGLTAQVLGVGGGFSPDVLDLSLPSGNLVAVAGGTGAGCFLSVTSSDKKLPLPSLSENVHSIRNRLLWSIRGDDFRLVEYVLENELLNPHVWSTEVFVTTGEEDDGLIAGNTVQFWEDKLHSMTRSTVRFYCRRMDEKDMFPDGEAKGNTVLFCGSKALEFQIKQWSMSRAKVYVTERT</sequence>
<proteinExistence type="predicted"/>
<comment type="caution">
    <text evidence="1">The sequence shown here is derived from an EMBL/GenBank/DDBJ whole genome shotgun (WGS) entry which is preliminary data.</text>
</comment>
<accession>A0ABR4FY50</accession>
<evidence type="ECO:0008006" key="3">
    <source>
        <dbReference type="Google" id="ProtNLM"/>
    </source>
</evidence>
<protein>
    <recommendedName>
        <fullName evidence="3">FAD-binding FR-type domain-containing protein</fullName>
    </recommendedName>
</protein>
<keyword evidence="2" id="KW-1185">Reference proteome</keyword>
<evidence type="ECO:0000313" key="2">
    <source>
        <dbReference type="Proteomes" id="UP001610563"/>
    </source>
</evidence>
<gene>
    <name evidence="1" type="ORF">BJX66DRAFT_340478</name>
</gene>
<dbReference type="Proteomes" id="UP001610563">
    <property type="component" value="Unassembled WGS sequence"/>
</dbReference>